<dbReference type="KEGG" id="mshj:MSHI_28340"/>
<dbReference type="RefSeq" id="WP_232065348.1">
    <property type="nucleotide sequence ID" value="NZ_AP022575.1"/>
</dbReference>
<gene>
    <name evidence="1" type="ORF">MSHI_28340</name>
</gene>
<proteinExistence type="predicted"/>
<reference evidence="1 2" key="1">
    <citation type="journal article" date="2019" name="Emerg. Microbes Infect.">
        <title>Comprehensive subspecies identification of 175 nontuberculous mycobacteria species based on 7547 genomic profiles.</title>
        <authorList>
            <person name="Matsumoto Y."/>
            <person name="Kinjo T."/>
            <person name="Motooka D."/>
            <person name="Nabeya D."/>
            <person name="Jung N."/>
            <person name="Uechi K."/>
            <person name="Horii T."/>
            <person name="Iida T."/>
            <person name="Fujita J."/>
            <person name="Nakamura S."/>
        </authorList>
    </citation>
    <scope>NUCLEOTIDE SEQUENCE [LARGE SCALE GENOMIC DNA]</scope>
    <source>
        <strain evidence="1 2">JCM 14233</strain>
    </source>
</reference>
<evidence type="ECO:0008006" key="3">
    <source>
        <dbReference type="Google" id="ProtNLM"/>
    </source>
</evidence>
<evidence type="ECO:0000313" key="1">
    <source>
        <dbReference type="EMBL" id="BBX74928.1"/>
    </source>
</evidence>
<dbReference type="EMBL" id="AP022575">
    <property type="protein sequence ID" value="BBX74928.1"/>
    <property type="molecule type" value="Genomic_DNA"/>
</dbReference>
<keyword evidence="2" id="KW-1185">Reference proteome</keyword>
<accession>A0A7I7MRR7</accession>
<dbReference type="AlphaFoldDB" id="A0A7I7MRR7"/>
<protein>
    <recommendedName>
        <fullName evidence="3">Group II intron reverse transcriptase/maturase</fullName>
    </recommendedName>
</protein>
<sequence length="88" mass="9986">MSKLKSPGKPFEISKWAVMEAWEKVKANKGAPGVDEVTIEAFEADLQNNLYKVWNRMSSGSYFPPPVRAVDTQAAWRRDQDAGRAHHR</sequence>
<name>A0A7I7MRR7_9MYCO</name>
<evidence type="ECO:0000313" key="2">
    <source>
        <dbReference type="Proteomes" id="UP000467236"/>
    </source>
</evidence>
<organism evidence="1 2">
    <name type="scientific">Mycobacterium shinjukuense</name>
    <dbReference type="NCBI Taxonomy" id="398694"/>
    <lineage>
        <taxon>Bacteria</taxon>
        <taxon>Bacillati</taxon>
        <taxon>Actinomycetota</taxon>
        <taxon>Actinomycetes</taxon>
        <taxon>Mycobacteriales</taxon>
        <taxon>Mycobacteriaceae</taxon>
        <taxon>Mycobacterium</taxon>
    </lineage>
</organism>
<dbReference type="Proteomes" id="UP000467236">
    <property type="component" value="Chromosome"/>
</dbReference>